<gene>
    <name evidence="1" type="ORF">RCOM_0792590</name>
</gene>
<accession>B9SSU7</accession>
<keyword evidence="2" id="KW-1185">Reference proteome</keyword>
<organism evidence="1 2">
    <name type="scientific">Ricinus communis</name>
    <name type="common">Castor bean</name>
    <dbReference type="NCBI Taxonomy" id="3988"/>
    <lineage>
        <taxon>Eukaryota</taxon>
        <taxon>Viridiplantae</taxon>
        <taxon>Streptophyta</taxon>
        <taxon>Embryophyta</taxon>
        <taxon>Tracheophyta</taxon>
        <taxon>Spermatophyta</taxon>
        <taxon>Magnoliopsida</taxon>
        <taxon>eudicotyledons</taxon>
        <taxon>Gunneridae</taxon>
        <taxon>Pentapetalae</taxon>
        <taxon>rosids</taxon>
        <taxon>fabids</taxon>
        <taxon>Malpighiales</taxon>
        <taxon>Euphorbiaceae</taxon>
        <taxon>Acalyphoideae</taxon>
        <taxon>Acalypheae</taxon>
        <taxon>Ricinus</taxon>
    </lineage>
</organism>
<dbReference type="EMBL" id="EQ974118">
    <property type="protein sequence ID" value="EEF33310.1"/>
    <property type="molecule type" value="Genomic_DNA"/>
</dbReference>
<evidence type="ECO:0000313" key="2">
    <source>
        <dbReference type="Proteomes" id="UP000008311"/>
    </source>
</evidence>
<sequence>MCSREENIGKYSSASQIQMNATWKHRMMGKWQSDEVIIFSAMLMQAGRMLPSLDQILSSNGIH</sequence>
<evidence type="ECO:0000313" key="1">
    <source>
        <dbReference type="EMBL" id="EEF33310.1"/>
    </source>
</evidence>
<name>B9SSU7_RICCO</name>
<protein>
    <submittedName>
        <fullName evidence="1">Uncharacterized protein</fullName>
    </submittedName>
</protein>
<dbReference type="Proteomes" id="UP000008311">
    <property type="component" value="Unassembled WGS sequence"/>
</dbReference>
<dbReference type="InParanoid" id="B9SSU7"/>
<reference evidence="2" key="1">
    <citation type="journal article" date="2010" name="Nat. Biotechnol.">
        <title>Draft genome sequence of the oilseed species Ricinus communis.</title>
        <authorList>
            <person name="Chan A.P."/>
            <person name="Crabtree J."/>
            <person name="Zhao Q."/>
            <person name="Lorenzi H."/>
            <person name="Orvis J."/>
            <person name="Puiu D."/>
            <person name="Melake-Berhan A."/>
            <person name="Jones K.M."/>
            <person name="Redman J."/>
            <person name="Chen G."/>
            <person name="Cahoon E.B."/>
            <person name="Gedil M."/>
            <person name="Stanke M."/>
            <person name="Haas B.J."/>
            <person name="Wortman J.R."/>
            <person name="Fraser-Liggett C.M."/>
            <person name="Ravel J."/>
            <person name="Rabinowicz P.D."/>
        </authorList>
    </citation>
    <scope>NUCLEOTIDE SEQUENCE [LARGE SCALE GENOMIC DNA]</scope>
    <source>
        <strain evidence="2">cv. Hale</strain>
    </source>
</reference>
<proteinExistence type="predicted"/>
<dbReference type="AlphaFoldDB" id="B9SSU7"/>